<evidence type="ECO:0000259" key="1">
    <source>
        <dbReference type="Pfam" id="PF02492"/>
    </source>
</evidence>
<dbReference type="EMBL" id="SOEB01000004">
    <property type="protein sequence ID" value="TDX31887.1"/>
    <property type="molecule type" value="Genomic_DNA"/>
</dbReference>
<evidence type="ECO:0000313" key="3">
    <source>
        <dbReference type="Proteomes" id="UP000295484"/>
    </source>
</evidence>
<dbReference type="InterPro" id="IPR027417">
    <property type="entry name" value="P-loop_NTPase"/>
</dbReference>
<protein>
    <submittedName>
        <fullName evidence="2">CobW/HypB/UreG family nucleotide-binding protein</fullName>
    </submittedName>
</protein>
<dbReference type="InterPro" id="IPR051927">
    <property type="entry name" value="Zn_Chap_cDPG_Synth"/>
</dbReference>
<dbReference type="Pfam" id="PF02492">
    <property type="entry name" value="cobW"/>
    <property type="match status" value="1"/>
</dbReference>
<sequence>MADRLPVTVLSGFLGAGKTTLLNHVLKTREGRRMAVNRARIRALLDRWMVPETRFYPEAGARPPDPFSHWGRRA</sequence>
<comment type="caution">
    <text evidence="2">The sequence shown here is derived from an EMBL/GenBank/DDBJ whole genome shotgun (WGS) entry which is preliminary data.</text>
</comment>
<dbReference type="Proteomes" id="UP000295484">
    <property type="component" value="Unassembled WGS sequence"/>
</dbReference>
<feature type="domain" description="CobW/HypB/UreG nucleotide-binding" evidence="1">
    <location>
        <begin position="6"/>
        <end position="36"/>
    </location>
</feature>
<accession>A0A4R8G1J3</accession>
<dbReference type="PANTHER" id="PTHR43603:SF1">
    <property type="entry name" value="ZINC-REGULATED GTPASE METALLOPROTEIN ACTIVATOR 1"/>
    <property type="match status" value="1"/>
</dbReference>
<dbReference type="Gene3D" id="3.40.50.300">
    <property type="entry name" value="P-loop containing nucleotide triphosphate hydrolases"/>
    <property type="match status" value="1"/>
</dbReference>
<organism evidence="2 3">
    <name type="scientific">Rhodovulum visakhapatnamense</name>
    <dbReference type="NCBI Taxonomy" id="364297"/>
    <lineage>
        <taxon>Bacteria</taxon>
        <taxon>Pseudomonadati</taxon>
        <taxon>Pseudomonadota</taxon>
        <taxon>Alphaproteobacteria</taxon>
        <taxon>Rhodobacterales</taxon>
        <taxon>Paracoccaceae</taxon>
        <taxon>Rhodovulum</taxon>
    </lineage>
</organism>
<dbReference type="InterPro" id="IPR003495">
    <property type="entry name" value="CobW/HypB/UreG_nucleotide-bd"/>
</dbReference>
<name>A0A4R8G1J3_9RHOB</name>
<reference evidence="2 3" key="1">
    <citation type="submission" date="2019-03" db="EMBL/GenBank/DDBJ databases">
        <title>Genomic Encyclopedia of Type Strains, Phase IV (KMG-IV): sequencing the most valuable type-strain genomes for metagenomic binning, comparative biology and taxonomic classification.</title>
        <authorList>
            <person name="Goeker M."/>
        </authorList>
    </citation>
    <scope>NUCLEOTIDE SEQUENCE [LARGE SCALE GENOMIC DNA]</scope>
    <source>
        <strain evidence="2 3">JA181</strain>
    </source>
</reference>
<dbReference type="PANTHER" id="PTHR43603">
    <property type="entry name" value="COBW DOMAIN-CONTAINING PROTEIN DDB_G0274527"/>
    <property type="match status" value="1"/>
</dbReference>
<dbReference type="AlphaFoldDB" id="A0A4R8G1J3"/>
<proteinExistence type="predicted"/>
<dbReference type="SUPFAM" id="SSF52540">
    <property type="entry name" value="P-loop containing nucleoside triphosphate hydrolases"/>
    <property type="match status" value="1"/>
</dbReference>
<evidence type="ECO:0000313" key="2">
    <source>
        <dbReference type="EMBL" id="TDX31887.1"/>
    </source>
</evidence>
<gene>
    <name evidence="2" type="ORF">EV657_10483</name>
</gene>